<protein>
    <submittedName>
        <fullName evidence="2">Uncharacterized protein</fullName>
    </submittedName>
</protein>
<evidence type="ECO:0000313" key="3">
    <source>
        <dbReference type="Proteomes" id="UP000263754"/>
    </source>
</evidence>
<proteinExistence type="predicted"/>
<evidence type="ECO:0000313" key="2">
    <source>
        <dbReference type="EMBL" id="RGI77764.1"/>
    </source>
</evidence>
<comment type="caution">
    <text evidence="2">The sequence shown here is derived from an EMBL/GenBank/DDBJ whole genome shotgun (WGS) entry which is preliminary data.</text>
</comment>
<evidence type="ECO:0000256" key="1">
    <source>
        <dbReference type="SAM" id="MobiDB-lite"/>
    </source>
</evidence>
<dbReference type="Proteomes" id="UP000263754">
    <property type="component" value="Unassembled WGS sequence"/>
</dbReference>
<sequence length="85" mass="8790">MLNTKNLSLFSAPAEKKGNTAGAYGHRNIGGRRARRYRERGNTVPGRPAPPCTSNPKGGGGTATEAGSPRGNTISPAYARDGVPP</sequence>
<reference evidence="2 3" key="1">
    <citation type="submission" date="2018-08" db="EMBL/GenBank/DDBJ databases">
        <title>A genome reference for cultivated species of the human gut microbiota.</title>
        <authorList>
            <person name="Zou Y."/>
            <person name="Xue W."/>
            <person name="Luo G."/>
        </authorList>
    </citation>
    <scope>NUCLEOTIDE SEQUENCE [LARGE SCALE GENOMIC DNA]</scope>
    <source>
        <strain evidence="2 3">TM10-17</strain>
    </source>
</reference>
<name>A0A374N214_BACUN</name>
<dbReference type="AlphaFoldDB" id="A0A374N214"/>
<accession>A0A374N214</accession>
<dbReference type="EMBL" id="QSOF01000006">
    <property type="protein sequence ID" value="RGI77764.1"/>
    <property type="molecule type" value="Genomic_DNA"/>
</dbReference>
<feature type="region of interest" description="Disordered" evidence="1">
    <location>
        <begin position="1"/>
        <end position="85"/>
    </location>
</feature>
<dbReference type="RefSeq" id="WP_057097999.1">
    <property type="nucleotide sequence ID" value="NZ_JADNAP010000009.1"/>
</dbReference>
<gene>
    <name evidence="2" type="ORF">DXD90_05850</name>
</gene>
<organism evidence="2 3">
    <name type="scientific">Bacteroides uniformis</name>
    <dbReference type="NCBI Taxonomy" id="820"/>
    <lineage>
        <taxon>Bacteria</taxon>
        <taxon>Pseudomonadati</taxon>
        <taxon>Bacteroidota</taxon>
        <taxon>Bacteroidia</taxon>
        <taxon>Bacteroidales</taxon>
        <taxon>Bacteroidaceae</taxon>
        <taxon>Bacteroides</taxon>
    </lineage>
</organism>
<feature type="compositionally biased region" description="Basic residues" evidence="1">
    <location>
        <begin position="29"/>
        <end position="38"/>
    </location>
</feature>